<comment type="caution">
    <text evidence="2">The sequence shown here is derived from an EMBL/GenBank/DDBJ whole genome shotgun (WGS) entry which is preliminary data.</text>
</comment>
<evidence type="ECO:0000313" key="2">
    <source>
        <dbReference type="EMBL" id="CAD6957850.1"/>
    </source>
</evidence>
<keyword evidence="3" id="KW-1185">Reference proteome</keyword>
<gene>
    <name evidence="2" type="ORF">JKIAZH3_G8267</name>
</gene>
<dbReference type="EMBL" id="CAJHJG010006519">
    <property type="protein sequence ID" value="CAD6957850.1"/>
    <property type="molecule type" value="Genomic_DNA"/>
</dbReference>
<proteinExistence type="predicted"/>
<feature type="compositionally biased region" description="Pro residues" evidence="1">
    <location>
        <begin position="1"/>
        <end position="14"/>
    </location>
</feature>
<accession>A0ABN7JBJ3</accession>
<protein>
    <submittedName>
        <fullName evidence="2">Uncharacterized protein</fullName>
    </submittedName>
</protein>
<feature type="region of interest" description="Disordered" evidence="1">
    <location>
        <begin position="1"/>
        <end position="83"/>
    </location>
</feature>
<reference evidence="2" key="1">
    <citation type="submission" date="2020-10" db="EMBL/GenBank/DDBJ databases">
        <authorList>
            <person name="Sedaghatjoo S."/>
        </authorList>
    </citation>
    <scope>NUCLEOTIDE SEQUENCE</scope>
    <source>
        <strain evidence="2">AZH3</strain>
    </source>
</reference>
<organism evidence="2 3">
    <name type="scientific">Tilletia caries</name>
    <name type="common">wheat bunt fungus</name>
    <dbReference type="NCBI Taxonomy" id="13290"/>
    <lineage>
        <taxon>Eukaryota</taxon>
        <taxon>Fungi</taxon>
        <taxon>Dikarya</taxon>
        <taxon>Basidiomycota</taxon>
        <taxon>Ustilaginomycotina</taxon>
        <taxon>Exobasidiomycetes</taxon>
        <taxon>Tilletiales</taxon>
        <taxon>Tilletiaceae</taxon>
        <taxon>Tilletia</taxon>
    </lineage>
</organism>
<evidence type="ECO:0000313" key="3">
    <source>
        <dbReference type="Proteomes" id="UP000836402"/>
    </source>
</evidence>
<evidence type="ECO:0000256" key="1">
    <source>
        <dbReference type="SAM" id="MobiDB-lite"/>
    </source>
</evidence>
<feature type="compositionally biased region" description="Polar residues" evidence="1">
    <location>
        <begin position="67"/>
        <end position="77"/>
    </location>
</feature>
<dbReference type="Proteomes" id="UP000836402">
    <property type="component" value="Unassembled WGS sequence"/>
</dbReference>
<sequence>MSLSPPTPPPPPSRSTPATAPHAQVTPSAVKSWPKSAWELPTSRLASIGPPQRRPGRLSALPPGRGSPTNTSSTPASRTKVGPIVKPNLLRSVLGSSPLTNCVRLEVIKQFELDRL</sequence>
<name>A0ABN7JBJ3_9BASI</name>